<dbReference type="PROSITE" id="PS51986">
    <property type="entry name" value="GS_BETA_GRASP"/>
    <property type="match status" value="1"/>
</dbReference>
<evidence type="ECO:0000313" key="6">
    <source>
        <dbReference type="EMBL" id="ACZ40038.1"/>
    </source>
</evidence>
<evidence type="ECO:0000256" key="1">
    <source>
        <dbReference type="ARBA" id="ARBA00009897"/>
    </source>
</evidence>
<dbReference type="GO" id="GO:0016020">
    <property type="term" value="C:membrane"/>
    <property type="evidence" value="ECO:0007669"/>
    <property type="project" value="TreeGrafter"/>
</dbReference>
<reference evidence="6 7" key="2">
    <citation type="journal article" date="2010" name="Stand. Genomic Sci.">
        <title>Complete genome sequence of Desulfohalobium retbaense type strain (HR(100)).</title>
        <authorList>
            <person name="Spring S."/>
            <person name="Nolan M."/>
            <person name="Lapidus A."/>
            <person name="Glavina Del Rio T."/>
            <person name="Copeland A."/>
            <person name="Tice H."/>
            <person name="Cheng J.F."/>
            <person name="Lucas S."/>
            <person name="Land M."/>
            <person name="Chen F."/>
            <person name="Bruce D."/>
            <person name="Goodwin L."/>
            <person name="Pitluck S."/>
            <person name="Ivanova N."/>
            <person name="Mavromatis K."/>
            <person name="Mikhailova N."/>
            <person name="Pati A."/>
            <person name="Chen A."/>
            <person name="Palaniappan K."/>
            <person name="Hauser L."/>
            <person name="Chang Y.J."/>
            <person name="Jeffries C.D."/>
            <person name="Munk C."/>
            <person name="Kiss H."/>
            <person name="Chain P."/>
            <person name="Han C."/>
            <person name="Brettin T."/>
            <person name="Detter J.C."/>
            <person name="Schuler E."/>
            <person name="Goker M."/>
            <person name="Rohde M."/>
            <person name="Bristow J."/>
            <person name="Eisen J.A."/>
            <person name="Markowitz V."/>
            <person name="Hugenholtz P."/>
            <person name="Kyrpides N.C."/>
            <person name="Klenk H.P."/>
        </authorList>
    </citation>
    <scope>NUCLEOTIDE SEQUENCE [LARGE SCALE GENOMIC DNA]</scope>
    <source>
        <strain evidence="7">ATCC 49802 / DSM 20745 / S 6022</strain>
    </source>
</reference>
<dbReference type="GO" id="GO:0005737">
    <property type="term" value="C:cytoplasm"/>
    <property type="evidence" value="ECO:0007669"/>
    <property type="project" value="TreeGrafter"/>
</dbReference>
<dbReference type="InterPro" id="IPR014746">
    <property type="entry name" value="Gln_synth/guanido_kin_cat_dom"/>
</dbReference>
<organism evidence="6 7">
    <name type="scientific">Sphaerobacter thermophilus (strain ATCC 49802 / DSM 20745 / KCCM 41009 / NCIMB 13125 / S 6022)</name>
    <dbReference type="NCBI Taxonomy" id="479434"/>
    <lineage>
        <taxon>Bacteria</taxon>
        <taxon>Pseudomonadati</taxon>
        <taxon>Thermomicrobiota</taxon>
        <taxon>Thermomicrobia</taxon>
        <taxon>Sphaerobacterales</taxon>
        <taxon>Sphaerobacterineae</taxon>
        <taxon>Sphaerobacteraceae</taxon>
        <taxon>Sphaerobacter</taxon>
    </lineage>
</organism>
<dbReference type="InParanoid" id="D1C895"/>
<dbReference type="GO" id="GO:0004356">
    <property type="term" value="F:glutamine synthetase activity"/>
    <property type="evidence" value="ECO:0007669"/>
    <property type="project" value="InterPro"/>
</dbReference>
<gene>
    <name evidence="6" type="ordered locus">Sthe_2624</name>
</gene>
<dbReference type="Proteomes" id="UP000002027">
    <property type="component" value="Chromosome 2"/>
</dbReference>
<dbReference type="Gene3D" id="3.30.590.10">
    <property type="entry name" value="Glutamine synthetase/guanido kinase, catalytic domain"/>
    <property type="match status" value="1"/>
</dbReference>
<evidence type="ECO:0000259" key="5">
    <source>
        <dbReference type="PROSITE" id="PS51987"/>
    </source>
</evidence>
<dbReference type="PANTHER" id="PTHR43407:SF1">
    <property type="entry name" value="LENGSIN"/>
    <property type="match status" value="1"/>
</dbReference>
<dbReference type="Gene3D" id="3.10.20.70">
    <property type="entry name" value="Glutamine synthetase, N-terminal domain"/>
    <property type="match status" value="1"/>
</dbReference>
<dbReference type="InterPro" id="IPR008146">
    <property type="entry name" value="Gln_synth_cat_dom"/>
</dbReference>
<dbReference type="PROSITE" id="PS51987">
    <property type="entry name" value="GS_CATALYTIC"/>
    <property type="match status" value="1"/>
</dbReference>
<proteinExistence type="inferred from homology"/>
<dbReference type="SUPFAM" id="SSF55931">
    <property type="entry name" value="Glutamine synthetase/guanido kinase"/>
    <property type="match status" value="1"/>
</dbReference>
<dbReference type="KEGG" id="sti:Sthe_2624"/>
<sequence length="443" mass="47919">MRVETVTRLLAAAGVHWLRFEFADTLGVARSKVVPLSRLERVGTRGLRFYGGTDGRASNNAAPAPDFILMPDFDTLALLPYAPGEARVICELYDLNQEPAPHDGRWVLQQVVEQYLDEGLLPATTFAFDFYVIERETGTPAFPGGRPGASVRNAARPAWRDTLLSALPSLGVELESINTAGAPGQVHAELATARGVAAADQAFTFRTAVKEVASQDELTATFMTRPPCGDVASACIMQHRLLDAVTGENRFADDEDPLGISPIAKHFVAGLLYHAAALSAFLLPIPNDYKRYHAAGCVPQHATWSCESRAAAVRVTPRPGADAAHVENRIAAASANPYIALAACLAAGLDGLRQRMLPPAPLHGDPTARNGAPRLPRSLDEALAALEADTPLHALLGEPFIRTYLGVARFEIARTRLACPSYGTEEWERRVDPWEWSEYGELL</sequence>
<dbReference type="InterPro" id="IPR036651">
    <property type="entry name" value="Gln_synt_N_sf"/>
</dbReference>
<reference evidence="7" key="1">
    <citation type="submission" date="2009-11" db="EMBL/GenBank/DDBJ databases">
        <title>The complete chromosome 2 of Sphaerobacter thermophilus DSM 20745.</title>
        <authorList>
            <person name="Lucas S."/>
            <person name="Copeland A."/>
            <person name="Lapidus A."/>
            <person name="Glavina del Rio T."/>
            <person name="Dalin E."/>
            <person name="Tice H."/>
            <person name="Bruce D."/>
            <person name="Goodwin L."/>
            <person name="Pitluck S."/>
            <person name="Kyrpides N."/>
            <person name="Mavromatis K."/>
            <person name="Ivanova N."/>
            <person name="Mikhailova N."/>
            <person name="LaButti K.M."/>
            <person name="Clum A."/>
            <person name="Sun H.I."/>
            <person name="Brettin T."/>
            <person name="Detter J.C."/>
            <person name="Han C."/>
            <person name="Larimer F."/>
            <person name="Land M."/>
            <person name="Hauser L."/>
            <person name="Markowitz V."/>
            <person name="Cheng J.F."/>
            <person name="Hugenholtz P."/>
            <person name="Woyke T."/>
            <person name="Wu D."/>
            <person name="Steenblock K."/>
            <person name="Schneider S."/>
            <person name="Pukall R."/>
            <person name="Goeker M."/>
            <person name="Klenk H.P."/>
            <person name="Eisen J.A."/>
        </authorList>
    </citation>
    <scope>NUCLEOTIDE SEQUENCE [LARGE SCALE GENOMIC DNA]</scope>
    <source>
        <strain evidence="7">ATCC 49802 / DSM 20745 / S 6022</strain>
    </source>
</reference>
<protein>
    <submittedName>
        <fullName evidence="6">Glutamine synthetase catalytic region</fullName>
    </submittedName>
</protein>
<dbReference type="eggNOG" id="COG0174">
    <property type="taxonomic scope" value="Bacteria"/>
</dbReference>
<feature type="domain" description="GS catalytic" evidence="5">
    <location>
        <begin position="104"/>
        <end position="443"/>
    </location>
</feature>
<evidence type="ECO:0000259" key="4">
    <source>
        <dbReference type="PROSITE" id="PS51986"/>
    </source>
</evidence>
<dbReference type="InterPro" id="IPR008147">
    <property type="entry name" value="Gln_synt_N"/>
</dbReference>
<dbReference type="RefSeq" id="WP_012873076.1">
    <property type="nucleotide sequence ID" value="NC_013524.1"/>
</dbReference>
<accession>D1C895</accession>
<evidence type="ECO:0000313" key="7">
    <source>
        <dbReference type="Proteomes" id="UP000002027"/>
    </source>
</evidence>
<keyword evidence="7" id="KW-1185">Reference proteome</keyword>
<dbReference type="SUPFAM" id="SSF54368">
    <property type="entry name" value="Glutamine synthetase, N-terminal domain"/>
    <property type="match status" value="1"/>
</dbReference>
<dbReference type="PANTHER" id="PTHR43407">
    <property type="entry name" value="GLUTAMINE SYNTHETASE"/>
    <property type="match status" value="1"/>
</dbReference>
<dbReference type="STRING" id="479434.Sthe_2624"/>
<name>D1C895_SPHTD</name>
<dbReference type="EMBL" id="CP001824">
    <property type="protein sequence ID" value="ACZ40038.1"/>
    <property type="molecule type" value="Genomic_DNA"/>
</dbReference>
<evidence type="ECO:0000256" key="3">
    <source>
        <dbReference type="RuleBase" id="RU000384"/>
    </source>
</evidence>
<dbReference type="Pfam" id="PF00120">
    <property type="entry name" value="Gln-synt_C"/>
    <property type="match status" value="1"/>
</dbReference>
<evidence type="ECO:0000256" key="2">
    <source>
        <dbReference type="PROSITE-ProRule" id="PRU01330"/>
    </source>
</evidence>
<dbReference type="SMART" id="SM01230">
    <property type="entry name" value="Gln-synt_C"/>
    <property type="match status" value="1"/>
</dbReference>
<feature type="domain" description="GS beta-grasp" evidence="4">
    <location>
        <begin position="13"/>
        <end position="97"/>
    </location>
</feature>
<dbReference type="HOGENOM" id="CLU_017290_1_3_0"/>
<comment type="similarity">
    <text evidence="1 2 3">Belongs to the glutamine synthetase family.</text>
</comment>
<dbReference type="GO" id="GO:0006542">
    <property type="term" value="P:glutamine biosynthetic process"/>
    <property type="evidence" value="ECO:0007669"/>
    <property type="project" value="InterPro"/>
</dbReference>
<dbReference type="AlphaFoldDB" id="D1C895"/>